<dbReference type="SUPFAM" id="SSF55469">
    <property type="entry name" value="FMN-dependent nitroreductase-like"/>
    <property type="match status" value="1"/>
</dbReference>
<proteinExistence type="predicted"/>
<dbReference type="InParanoid" id="A0A1I5KMA9"/>
<name>A0A1I5KMA9_9ACTN</name>
<organism evidence="2 3">
    <name type="scientific">Actinomadura madurae</name>
    <dbReference type="NCBI Taxonomy" id="1993"/>
    <lineage>
        <taxon>Bacteria</taxon>
        <taxon>Bacillati</taxon>
        <taxon>Actinomycetota</taxon>
        <taxon>Actinomycetes</taxon>
        <taxon>Streptosporangiales</taxon>
        <taxon>Thermomonosporaceae</taxon>
        <taxon>Actinomadura</taxon>
    </lineage>
</organism>
<dbReference type="Proteomes" id="UP000183413">
    <property type="component" value="Unassembled WGS sequence"/>
</dbReference>
<dbReference type="EMBL" id="FOVH01000010">
    <property type="protein sequence ID" value="SFO86047.1"/>
    <property type="molecule type" value="Genomic_DNA"/>
</dbReference>
<dbReference type="RefSeq" id="WP_075022531.1">
    <property type="nucleotide sequence ID" value="NZ_FOVH01000010.1"/>
</dbReference>
<reference evidence="2 3" key="1">
    <citation type="submission" date="2016-10" db="EMBL/GenBank/DDBJ databases">
        <authorList>
            <person name="de Groot N.N."/>
        </authorList>
    </citation>
    <scope>NUCLEOTIDE SEQUENCE [LARGE SCALE GENOMIC DNA]</scope>
    <source>
        <strain evidence="2 3">DSM 43067</strain>
    </source>
</reference>
<evidence type="ECO:0000313" key="3">
    <source>
        <dbReference type="Proteomes" id="UP000183413"/>
    </source>
</evidence>
<evidence type="ECO:0000313" key="2">
    <source>
        <dbReference type="EMBL" id="SFO86047.1"/>
    </source>
</evidence>
<evidence type="ECO:0008006" key="4">
    <source>
        <dbReference type="Google" id="ProtNLM"/>
    </source>
</evidence>
<feature type="region of interest" description="Disordered" evidence="1">
    <location>
        <begin position="48"/>
        <end position="69"/>
    </location>
</feature>
<dbReference type="InterPro" id="IPR000415">
    <property type="entry name" value="Nitroreductase-like"/>
</dbReference>
<evidence type="ECO:0000256" key="1">
    <source>
        <dbReference type="SAM" id="MobiDB-lite"/>
    </source>
</evidence>
<dbReference type="AlphaFoldDB" id="A0A1I5KMA9"/>
<dbReference type="GO" id="GO:0016491">
    <property type="term" value="F:oxidoreductase activity"/>
    <property type="evidence" value="ECO:0007669"/>
    <property type="project" value="InterPro"/>
</dbReference>
<protein>
    <recommendedName>
        <fullName evidence="4">Nitroreductase family protein</fullName>
    </recommendedName>
</protein>
<accession>A0A1I5KMA9</accession>
<sequence>MSILRDQLSIPDGQTIVGGVALGYADPDHVLSTQRTTREPVEAIVDDEAPGRTRSKTRHVTKGNQVAEL</sequence>
<gene>
    <name evidence="2" type="ORF">SAMN04489713_11056</name>
</gene>
<dbReference type="Gene3D" id="3.40.109.10">
    <property type="entry name" value="NADH Oxidase"/>
    <property type="match status" value="1"/>
</dbReference>
<keyword evidence="3" id="KW-1185">Reference proteome</keyword>
<dbReference type="STRING" id="1993.SAMN04489713_11056"/>